<dbReference type="AlphaFoldDB" id="A0A381YSR0"/>
<name>A0A381YSR0_9ZZZZ</name>
<comment type="similarity">
    <text evidence="1">Belongs to the glycosyl hydrolase 20 family.</text>
</comment>
<protein>
    <recommendedName>
        <fullName evidence="3">Glycoside hydrolase family 20 catalytic domain-containing protein</fullName>
    </recommendedName>
</protein>
<dbReference type="Gene3D" id="2.60.120.260">
    <property type="entry name" value="Galactose-binding domain-like"/>
    <property type="match status" value="1"/>
</dbReference>
<dbReference type="PANTHER" id="PTHR21040">
    <property type="entry name" value="BCDNA.GH04120"/>
    <property type="match status" value="1"/>
</dbReference>
<dbReference type="InterPro" id="IPR017853">
    <property type="entry name" value="GH"/>
</dbReference>
<dbReference type="PANTHER" id="PTHR21040:SF8">
    <property type="entry name" value="BCDNA.GH04120"/>
    <property type="match status" value="1"/>
</dbReference>
<dbReference type="SUPFAM" id="SSF51445">
    <property type="entry name" value="(Trans)glycosidases"/>
    <property type="match status" value="1"/>
</dbReference>
<gene>
    <name evidence="4" type="ORF">METZ01_LOCUS132899</name>
</gene>
<dbReference type="Pfam" id="PF00728">
    <property type="entry name" value="Glyco_hydro_20"/>
    <property type="match status" value="1"/>
</dbReference>
<accession>A0A381YSR0</accession>
<organism evidence="4">
    <name type="scientific">marine metagenome</name>
    <dbReference type="NCBI Taxonomy" id="408172"/>
    <lineage>
        <taxon>unclassified sequences</taxon>
        <taxon>metagenomes</taxon>
        <taxon>ecological metagenomes</taxon>
    </lineage>
</organism>
<dbReference type="InterPro" id="IPR038901">
    <property type="entry name" value="HEXDC-like"/>
</dbReference>
<dbReference type="GO" id="GO:0005975">
    <property type="term" value="P:carbohydrate metabolic process"/>
    <property type="evidence" value="ECO:0007669"/>
    <property type="project" value="InterPro"/>
</dbReference>
<evidence type="ECO:0000256" key="1">
    <source>
        <dbReference type="ARBA" id="ARBA00006285"/>
    </source>
</evidence>
<evidence type="ECO:0000256" key="2">
    <source>
        <dbReference type="ARBA" id="ARBA00022801"/>
    </source>
</evidence>
<sequence>MGGWLDLDMIKRIPPRLFFLLFITFSFTCESRSNISTWRESNNILPSMPWNGIHIGINSKSIDPLIDAVNSVIPKLGINLLIVEVDYNFEYESYPQLRGENPLNKTQVSKLLEACKRNGIQVIPQFQSLGHQSWSKKTYPLLVNFPEFDETPKVPLDNPGIYCRSWCPLNPDVYDVVFTLIDELIEVFDPAAFHVGMDEVRLLAHDQCNRCRGYDPAVLYAKAVRDMHAHISGRRSLKMLMWGDMLIDPEYITFVAGPLTHHAVDMIPKDIIICDWQYGLQSYYPSIAYFIDRGFQVLPSSWDNPDATLALMHAGRRNAGSQMLGHLFTVWGGSTILPEILIEGLNHDKAKGHIRGAAKAILDIAPIVDAAPKSTLIIPRGTSGSDSSITISAGLYPVGNYDTRIVGASATVSIITDDDVVVKTLGDITIDHSIMKNFKTKLAPGKYRAALFGNLELDNKVREEFEIFSNRFGVADPILHDGRGAGTWVSFPPSPKYPAKGAVTLTDGIIGPMDWDWGDWLSFEGIDLEATLDLGKVISIQNIQLYCLQNQAPYVFMPTKVYFSLSTDGITFNEVSEILPKTSPQYDGPIIEVFDAVIHPTTARYVRVKADNTGICPDWHSGAGAKAWLMAGEVVVNPVNKFKGEIFSHAYRLEEIN</sequence>
<reference evidence="4" key="1">
    <citation type="submission" date="2018-05" db="EMBL/GenBank/DDBJ databases">
        <authorList>
            <person name="Lanie J.A."/>
            <person name="Ng W.-L."/>
            <person name="Kazmierczak K.M."/>
            <person name="Andrzejewski T.M."/>
            <person name="Davidsen T.M."/>
            <person name="Wayne K.J."/>
            <person name="Tettelin H."/>
            <person name="Glass J.I."/>
            <person name="Rusch D."/>
            <person name="Podicherti R."/>
            <person name="Tsui H.-C.T."/>
            <person name="Winkler M.E."/>
        </authorList>
    </citation>
    <scope>NUCLEOTIDE SEQUENCE</scope>
</reference>
<evidence type="ECO:0000313" key="4">
    <source>
        <dbReference type="EMBL" id="SVA80045.1"/>
    </source>
</evidence>
<dbReference type="InterPro" id="IPR008979">
    <property type="entry name" value="Galactose-bd-like_sf"/>
</dbReference>
<dbReference type="EMBL" id="UINC01018967">
    <property type="protein sequence ID" value="SVA80045.1"/>
    <property type="molecule type" value="Genomic_DNA"/>
</dbReference>
<proteinExistence type="inferred from homology"/>
<feature type="domain" description="Glycoside hydrolase family 20 catalytic" evidence="3">
    <location>
        <begin position="104"/>
        <end position="279"/>
    </location>
</feature>
<keyword evidence="2" id="KW-0378">Hydrolase</keyword>
<dbReference type="SUPFAM" id="SSF49785">
    <property type="entry name" value="Galactose-binding domain-like"/>
    <property type="match status" value="1"/>
</dbReference>
<dbReference type="InterPro" id="IPR015883">
    <property type="entry name" value="Glyco_hydro_20_cat"/>
</dbReference>
<dbReference type="GO" id="GO:0004563">
    <property type="term" value="F:beta-N-acetylhexosaminidase activity"/>
    <property type="evidence" value="ECO:0007669"/>
    <property type="project" value="UniProtKB-ARBA"/>
</dbReference>
<dbReference type="Gene3D" id="3.20.20.80">
    <property type="entry name" value="Glycosidases"/>
    <property type="match status" value="1"/>
</dbReference>
<evidence type="ECO:0000259" key="3">
    <source>
        <dbReference type="Pfam" id="PF00728"/>
    </source>
</evidence>